<dbReference type="GO" id="GO:0003887">
    <property type="term" value="F:DNA-directed DNA polymerase activity"/>
    <property type="evidence" value="ECO:0007669"/>
    <property type="project" value="UniProtKB-UniRule"/>
</dbReference>
<evidence type="ECO:0000259" key="15">
    <source>
        <dbReference type="PROSITE" id="PS50172"/>
    </source>
</evidence>
<keyword evidence="8 13" id="KW-0239">DNA-directed DNA polymerase</keyword>
<dbReference type="InterPro" id="IPR028207">
    <property type="entry name" value="DNA_pol_B_palm_palm"/>
</dbReference>
<comment type="similarity">
    <text evidence="3 13">Belongs to the DNA polymerase type-X family.</text>
</comment>
<feature type="region of interest" description="Disordered" evidence="14">
    <location>
        <begin position="128"/>
        <end position="184"/>
    </location>
</feature>
<dbReference type="GO" id="GO:0006303">
    <property type="term" value="P:double-strand break repair via nonhomologous end joining"/>
    <property type="evidence" value="ECO:0007669"/>
    <property type="project" value="TreeGrafter"/>
</dbReference>
<organism evidence="16 17">
    <name type="scientific">Carnegiea gigantea</name>
    <dbReference type="NCBI Taxonomy" id="171969"/>
    <lineage>
        <taxon>Eukaryota</taxon>
        <taxon>Viridiplantae</taxon>
        <taxon>Streptophyta</taxon>
        <taxon>Embryophyta</taxon>
        <taxon>Tracheophyta</taxon>
        <taxon>Spermatophyta</taxon>
        <taxon>Magnoliopsida</taxon>
        <taxon>eudicotyledons</taxon>
        <taxon>Gunneridae</taxon>
        <taxon>Pentapetalae</taxon>
        <taxon>Caryophyllales</taxon>
        <taxon>Cactineae</taxon>
        <taxon>Cactaceae</taxon>
        <taxon>Cactoideae</taxon>
        <taxon>Echinocereeae</taxon>
        <taxon>Carnegiea</taxon>
    </lineage>
</organism>
<dbReference type="FunFam" id="1.10.150.110:FF:000006">
    <property type="entry name" value="DNA polymerase"/>
    <property type="match status" value="1"/>
</dbReference>
<dbReference type="Pfam" id="PF14792">
    <property type="entry name" value="DNA_pol_B_palm"/>
    <property type="match status" value="1"/>
</dbReference>
<feature type="compositionally biased region" description="Basic and acidic residues" evidence="14">
    <location>
        <begin position="137"/>
        <end position="149"/>
    </location>
</feature>
<dbReference type="InterPro" id="IPR018944">
    <property type="entry name" value="DNA_pol_lambd_fingers_domain"/>
</dbReference>
<dbReference type="Pfam" id="PF14791">
    <property type="entry name" value="DNA_pol_B_thumb"/>
    <property type="match status" value="1"/>
</dbReference>
<dbReference type="SMART" id="SM00483">
    <property type="entry name" value="POLXc"/>
    <property type="match status" value="1"/>
</dbReference>
<dbReference type="InterPro" id="IPR029398">
    <property type="entry name" value="PolB_thumb"/>
</dbReference>
<dbReference type="InterPro" id="IPR027421">
    <property type="entry name" value="DNA_pol_lamdba_lyase_dom_sf"/>
</dbReference>
<keyword evidence="9 13" id="KW-0234">DNA repair</keyword>
<dbReference type="FunFam" id="3.30.460.10:FF:000029">
    <property type="entry name" value="DNA polymerase"/>
    <property type="match status" value="1"/>
</dbReference>
<dbReference type="Gene3D" id="3.30.210.10">
    <property type="entry name" value="DNA polymerase, thumb domain"/>
    <property type="match status" value="1"/>
</dbReference>
<dbReference type="InterPro" id="IPR022312">
    <property type="entry name" value="DNA_pol_X"/>
</dbReference>
<dbReference type="FunFam" id="3.30.210.10:FF:000006">
    <property type="entry name" value="DNA polymerase"/>
    <property type="match status" value="1"/>
</dbReference>
<proteinExistence type="inferred from homology"/>
<feature type="region of interest" description="Disordered" evidence="14">
    <location>
        <begin position="1"/>
        <end position="24"/>
    </location>
</feature>
<keyword evidence="11 13" id="KW-0539">Nucleus</keyword>
<dbReference type="PROSITE" id="PS50172">
    <property type="entry name" value="BRCT"/>
    <property type="match status" value="1"/>
</dbReference>
<dbReference type="InterPro" id="IPR019843">
    <property type="entry name" value="DNA_pol-X_BS"/>
</dbReference>
<dbReference type="EC" id="2.7.7.7" evidence="13"/>
<dbReference type="Gene3D" id="3.40.50.10190">
    <property type="entry name" value="BRCT domain"/>
    <property type="match status" value="1"/>
</dbReference>
<keyword evidence="7 13" id="KW-0227">DNA damage</keyword>
<dbReference type="Gene3D" id="1.10.150.20">
    <property type="entry name" value="5' to 3' exonuclease, C-terminal subdomain"/>
    <property type="match status" value="1"/>
</dbReference>
<dbReference type="GO" id="GO:0016829">
    <property type="term" value="F:lyase activity"/>
    <property type="evidence" value="ECO:0007669"/>
    <property type="project" value="UniProtKB-KW"/>
</dbReference>
<evidence type="ECO:0000256" key="12">
    <source>
        <dbReference type="ARBA" id="ARBA00049244"/>
    </source>
</evidence>
<comment type="cofactor">
    <cofactor evidence="1">
        <name>Mn(2+)</name>
        <dbReference type="ChEBI" id="CHEBI:29035"/>
    </cofactor>
</comment>
<feature type="domain" description="BRCT" evidence="15">
    <location>
        <begin position="22"/>
        <end position="116"/>
    </location>
</feature>
<dbReference type="InterPro" id="IPR001357">
    <property type="entry name" value="BRCT_dom"/>
</dbReference>
<evidence type="ECO:0000256" key="13">
    <source>
        <dbReference type="RuleBase" id="RU366014"/>
    </source>
</evidence>
<evidence type="ECO:0000256" key="10">
    <source>
        <dbReference type="ARBA" id="ARBA00023239"/>
    </source>
</evidence>
<gene>
    <name evidence="16" type="ORF">Cgig2_007011</name>
</gene>
<dbReference type="GO" id="GO:0003677">
    <property type="term" value="F:DNA binding"/>
    <property type="evidence" value="ECO:0007669"/>
    <property type="project" value="UniProtKB-UniRule"/>
</dbReference>
<dbReference type="CDD" id="cd00141">
    <property type="entry name" value="NT_POLXc"/>
    <property type="match status" value="1"/>
</dbReference>
<keyword evidence="6" id="KW-0479">Metal-binding</keyword>
<reference evidence="16" key="1">
    <citation type="submission" date="2022-04" db="EMBL/GenBank/DDBJ databases">
        <title>Carnegiea gigantea Genome sequencing and assembly v2.</title>
        <authorList>
            <person name="Copetti D."/>
            <person name="Sanderson M.J."/>
            <person name="Burquez A."/>
            <person name="Wojciechowski M.F."/>
        </authorList>
    </citation>
    <scope>NUCLEOTIDE SEQUENCE</scope>
    <source>
        <strain evidence="16">SGP5-SGP5p</strain>
        <tissue evidence="16">Aerial part</tissue>
    </source>
</reference>
<evidence type="ECO:0000313" key="16">
    <source>
        <dbReference type="EMBL" id="KAJ8439494.1"/>
    </source>
</evidence>
<sequence>MAPTSKSPSKKSKKGSQTPQPDSNGMFAGMIVYLVDSGVQSRRLQIWKQRLEQMGAKIEEHLSKTLTHIFAMTWDALKQKIDSERLASFKGIILVYQWLEDSLRLGEKVSEDFYLLKEGPVNAKVSYESPKAVSGNKNEKCTDGEEPPVHKRLKSSSPQNSGDPARATHEGCKGSSAEESMGTATSDELCEALTTSGVYDGLSKTLSFPISSSEIADGLDKNISTLPSYSPPDLNKNITDIFKKLIDIYRALGDDRRSFSYHKAIPVIEKLPFKIESSDQVRHLPAIGKSLQDHIQEILTTGKLSKLEHFENNEKVKTIALFGEVWGIGPATALKLYEKGYRTLEDLKNEPSLTKAQRLGLQFFDNIKTSIPRHEVEEMEKMLRKIGQDILPELSGHRFEHICKSPHLVASTTWKVVIVCGGSYRRGKSSCGDIDIIITHPDGQSHKGFLAKFVKHLKEVNFLREDLIVSSHIEEVTDSGVDTYFGLCTYPGRELRHRIDLKVYPKDIYPFGLIAWTGNDTLNRRLRILAGSKGYRLDDTGLFPATPGSASNRGARATASLRFNTEKEVFDFLGFPWLEPHERNL</sequence>
<dbReference type="Proteomes" id="UP001153076">
    <property type="component" value="Unassembled WGS sequence"/>
</dbReference>
<dbReference type="OrthoDB" id="205514at2759"/>
<dbReference type="SUPFAM" id="SSF52113">
    <property type="entry name" value="BRCT domain"/>
    <property type="match status" value="1"/>
</dbReference>
<dbReference type="PANTHER" id="PTHR11276">
    <property type="entry name" value="DNA POLYMERASE TYPE-X FAMILY MEMBER"/>
    <property type="match status" value="1"/>
</dbReference>
<dbReference type="InterPro" id="IPR002054">
    <property type="entry name" value="DNA-dir_DNA_pol_X"/>
</dbReference>
<keyword evidence="10" id="KW-0456">Lyase</keyword>
<dbReference type="SUPFAM" id="SSF47802">
    <property type="entry name" value="DNA polymerase beta, N-terminal domain-like"/>
    <property type="match status" value="1"/>
</dbReference>
<evidence type="ECO:0000256" key="2">
    <source>
        <dbReference type="ARBA" id="ARBA00004123"/>
    </source>
</evidence>
<dbReference type="SUPFAM" id="SSF81585">
    <property type="entry name" value="PsbU/PolX domain-like"/>
    <property type="match status" value="1"/>
</dbReference>
<name>A0A9Q1KAP9_9CARY</name>
<evidence type="ECO:0000256" key="14">
    <source>
        <dbReference type="SAM" id="MobiDB-lite"/>
    </source>
</evidence>
<dbReference type="AlphaFoldDB" id="A0A9Q1KAP9"/>
<keyword evidence="5 13" id="KW-0548">Nucleotidyltransferase</keyword>
<comment type="function">
    <text evidence="13">DNA polymerase that functions in several pathways of DNA repair. Involved in base excision repair (BER) responsible for repair of lesions that give rise to abasic (AP) sites in DNA. Also contributes to DNA double-strand break repair by non-homologous end joining and homologous recombination. Has both template-dependent and template-independent (terminal transferase) DNA polymerase activities. Has also a 5'-deoxyribose-5-phosphate lyase (dRP lyase) activity.</text>
</comment>
<dbReference type="PRINTS" id="PR00869">
    <property type="entry name" value="DNAPOLX"/>
</dbReference>
<dbReference type="SUPFAM" id="SSF81301">
    <property type="entry name" value="Nucleotidyltransferase"/>
    <property type="match status" value="1"/>
</dbReference>
<dbReference type="GO" id="GO:0046872">
    <property type="term" value="F:metal ion binding"/>
    <property type="evidence" value="ECO:0007669"/>
    <property type="project" value="UniProtKB-UniRule"/>
</dbReference>
<dbReference type="InterPro" id="IPR037160">
    <property type="entry name" value="DNA_Pol_thumb_sf"/>
</dbReference>
<evidence type="ECO:0000256" key="8">
    <source>
        <dbReference type="ARBA" id="ARBA00022932"/>
    </source>
</evidence>
<dbReference type="PROSITE" id="PS00522">
    <property type="entry name" value="DNA_POLYMERASE_X"/>
    <property type="match status" value="1"/>
</dbReference>
<dbReference type="FunFam" id="1.10.150.20:FF:000010">
    <property type="entry name" value="DNA polymerase lambda"/>
    <property type="match status" value="1"/>
</dbReference>
<dbReference type="Gene3D" id="1.10.150.110">
    <property type="entry name" value="DNA polymerase beta, N-terminal domain-like"/>
    <property type="match status" value="1"/>
</dbReference>
<dbReference type="InterPro" id="IPR010996">
    <property type="entry name" value="HHH_MUS81"/>
</dbReference>
<dbReference type="Gene3D" id="3.30.460.10">
    <property type="entry name" value="Beta Polymerase, domain 2"/>
    <property type="match status" value="1"/>
</dbReference>
<evidence type="ECO:0000256" key="11">
    <source>
        <dbReference type="ARBA" id="ARBA00023242"/>
    </source>
</evidence>
<dbReference type="Pfam" id="PF00533">
    <property type="entry name" value="BRCT"/>
    <property type="match status" value="1"/>
</dbReference>
<evidence type="ECO:0000256" key="5">
    <source>
        <dbReference type="ARBA" id="ARBA00022695"/>
    </source>
</evidence>
<evidence type="ECO:0000256" key="3">
    <source>
        <dbReference type="ARBA" id="ARBA00008323"/>
    </source>
</evidence>
<evidence type="ECO:0000313" key="17">
    <source>
        <dbReference type="Proteomes" id="UP001153076"/>
    </source>
</evidence>
<dbReference type="PANTHER" id="PTHR11276:SF41">
    <property type="entry name" value="DNA POLYMERASE LAMBDA"/>
    <property type="match status" value="1"/>
</dbReference>
<keyword evidence="4 13" id="KW-0808">Transferase</keyword>
<dbReference type="EMBL" id="JAKOGI010000217">
    <property type="protein sequence ID" value="KAJ8439494.1"/>
    <property type="molecule type" value="Genomic_DNA"/>
</dbReference>
<evidence type="ECO:0000256" key="9">
    <source>
        <dbReference type="ARBA" id="ARBA00023204"/>
    </source>
</evidence>
<keyword evidence="17" id="KW-1185">Reference proteome</keyword>
<dbReference type="InterPro" id="IPR036420">
    <property type="entry name" value="BRCT_dom_sf"/>
</dbReference>
<dbReference type="Pfam" id="PF14716">
    <property type="entry name" value="HHH_8"/>
    <property type="match status" value="1"/>
</dbReference>
<evidence type="ECO:0000256" key="7">
    <source>
        <dbReference type="ARBA" id="ARBA00022763"/>
    </source>
</evidence>
<comment type="catalytic activity">
    <reaction evidence="12 13">
        <text>DNA(n) + a 2'-deoxyribonucleoside 5'-triphosphate = DNA(n+1) + diphosphate</text>
        <dbReference type="Rhea" id="RHEA:22508"/>
        <dbReference type="Rhea" id="RHEA-COMP:17339"/>
        <dbReference type="Rhea" id="RHEA-COMP:17340"/>
        <dbReference type="ChEBI" id="CHEBI:33019"/>
        <dbReference type="ChEBI" id="CHEBI:61560"/>
        <dbReference type="ChEBI" id="CHEBI:173112"/>
        <dbReference type="EC" id="2.7.7.7"/>
    </reaction>
</comment>
<dbReference type="PRINTS" id="PR00870">
    <property type="entry name" value="DNAPOLXBETA"/>
</dbReference>
<comment type="subcellular location">
    <subcellularLocation>
        <location evidence="2 13">Nucleus</location>
    </subcellularLocation>
</comment>
<evidence type="ECO:0000256" key="4">
    <source>
        <dbReference type="ARBA" id="ARBA00022679"/>
    </source>
</evidence>
<dbReference type="InterPro" id="IPR043519">
    <property type="entry name" value="NT_sf"/>
</dbReference>
<dbReference type="Pfam" id="PF10391">
    <property type="entry name" value="DNA_pol_lambd_f"/>
    <property type="match status" value="1"/>
</dbReference>
<dbReference type="GO" id="GO:0005634">
    <property type="term" value="C:nucleus"/>
    <property type="evidence" value="ECO:0007669"/>
    <property type="project" value="UniProtKB-SubCell"/>
</dbReference>
<evidence type="ECO:0000256" key="1">
    <source>
        <dbReference type="ARBA" id="ARBA00001936"/>
    </source>
</evidence>
<accession>A0A9Q1KAP9</accession>
<evidence type="ECO:0000256" key="6">
    <source>
        <dbReference type="ARBA" id="ARBA00022723"/>
    </source>
</evidence>
<protein>
    <recommendedName>
        <fullName evidence="13">DNA polymerase</fullName>
        <ecNumber evidence="13">2.7.7.7</ecNumber>
    </recommendedName>
</protein>
<comment type="caution">
    <text evidence="16">The sequence shown here is derived from an EMBL/GenBank/DDBJ whole genome shotgun (WGS) entry which is preliminary data.</text>
</comment>
<dbReference type="InterPro" id="IPR002008">
    <property type="entry name" value="DNA_pol_X_beta-like"/>
</dbReference>